<protein>
    <submittedName>
        <fullName evidence="1">Uncharacterized protein</fullName>
    </submittedName>
</protein>
<proteinExistence type="predicted"/>
<sequence length="403" mass="42057">MSPLPLCPHQVTPPLLLVSMGADGDTVSRPGRGTGTQTDTATRRSAEVQGYQAETPCTVPASATHGVISSNQNVGQQLPAPAPPLAVAALEEAYRRREATVHPEDNTRIAPLDRRHRAIQDRRYEHASNSMNFHYAAPAAETMPTTDALSHSRRRPAAAPLEAVAALEAAQRRRGASNPTPAIGPSEPTVAPAARQRRPAAVTGVPEPAATAAARRRRPAAVAEPPEPDAAPAIRRRRPAVVTGLPEPAAAPAARRRHPAAVAGLPESAAAPAARRRRPAAVAGLPEPAAAPAARRRHRAAVAGLHEPAAAPAARRRRLVVVTDGPSVPLANPVVRTGPPAPSTPPAPRRGRPAARRGCPAPRRDRPATRNRLPEPAAVLAARRRLPARAGSPGLVVIPAVPE</sequence>
<keyword evidence="2" id="KW-1185">Reference proteome</keyword>
<name>A0ACC2P3T6_9HYME</name>
<gene>
    <name evidence="1" type="ORF">QAD02_013771</name>
</gene>
<evidence type="ECO:0000313" key="1">
    <source>
        <dbReference type="EMBL" id="KAJ8677984.1"/>
    </source>
</evidence>
<dbReference type="EMBL" id="CM056742">
    <property type="protein sequence ID" value="KAJ8677984.1"/>
    <property type="molecule type" value="Genomic_DNA"/>
</dbReference>
<evidence type="ECO:0000313" key="2">
    <source>
        <dbReference type="Proteomes" id="UP001239111"/>
    </source>
</evidence>
<dbReference type="Proteomes" id="UP001239111">
    <property type="component" value="Chromosome 2"/>
</dbReference>
<reference evidence="1" key="1">
    <citation type="submission" date="2023-04" db="EMBL/GenBank/DDBJ databases">
        <title>A chromosome-level genome assembly of the parasitoid wasp Eretmocerus hayati.</title>
        <authorList>
            <person name="Zhong Y."/>
            <person name="Liu S."/>
            <person name="Liu Y."/>
        </authorList>
    </citation>
    <scope>NUCLEOTIDE SEQUENCE</scope>
    <source>
        <strain evidence="1">ZJU_SS_LIU_2023</strain>
    </source>
</reference>
<comment type="caution">
    <text evidence="1">The sequence shown here is derived from an EMBL/GenBank/DDBJ whole genome shotgun (WGS) entry which is preliminary data.</text>
</comment>
<organism evidence="1 2">
    <name type="scientific">Eretmocerus hayati</name>
    <dbReference type="NCBI Taxonomy" id="131215"/>
    <lineage>
        <taxon>Eukaryota</taxon>
        <taxon>Metazoa</taxon>
        <taxon>Ecdysozoa</taxon>
        <taxon>Arthropoda</taxon>
        <taxon>Hexapoda</taxon>
        <taxon>Insecta</taxon>
        <taxon>Pterygota</taxon>
        <taxon>Neoptera</taxon>
        <taxon>Endopterygota</taxon>
        <taxon>Hymenoptera</taxon>
        <taxon>Apocrita</taxon>
        <taxon>Proctotrupomorpha</taxon>
        <taxon>Chalcidoidea</taxon>
        <taxon>Aphelinidae</taxon>
        <taxon>Aphelininae</taxon>
        <taxon>Eretmocerus</taxon>
    </lineage>
</organism>
<accession>A0ACC2P3T6</accession>